<comment type="caution">
    <text evidence="1">The sequence shown here is derived from an EMBL/GenBank/DDBJ whole genome shotgun (WGS) entry which is preliminary data.</text>
</comment>
<evidence type="ECO:0000313" key="1">
    <source>
        <dbReference type="EMBL" id="KAK1738397.1"/>
    </source>
</evidence>
<protein>
    <submittedName>
        <fullName evidence="1">Uncharacterized protein</fullName>
    </submittedName>
</protein>
<dbReference type="EMBL" id="JATAAI010000021">
    <property type="protein sequence ID" value="KAK1738397.1"/>
    <property type="molecule type" value="Genomic_DNA"/>
</dbReference>
<dbReference type="PROSITE" id="PS51257">
    <property type="entry name" value="PROKAR_LIPOPROTEIN"/>
    <property type="match status" value="1"/>
</dbReference>
<organism evidence="1 2">
    <name type="scientific">Skeletonema marinoi</name>
    <dbReference type="NCBI Taxonomy" id="267567"/>
    <lineage>
        <taxon>Eukaryota</taxon>
        <taxon>Sar</taxon>
        <taxon>Stramenopiles</taxon>
        <taxon>Ochrophyta</taxon>
        <taxon>Bacillariophyta</taxon>
        <taxon>Coscinodiscophyceae</taxon>
        <taxon>Thalassiosirophycidae</taxon>
        <taxon>Thalassiosirales</taxon>
        <taxon>Skeletonemataceae</taxon>
        <taxon>Skeletonema</taxon>
        <taxon>Skeletonema marinoi-dohrnii complex</taxon>
    </lineage>
</organism>
<evidence type="ECO:0000313" key="2">
    <source>
        <dbReference type="Proteomes" id="UP001224775"/>
    </source>
</evidence>
<dbReference type="Proteomes" id="UP001224775">
    <property type="component" value="Unassembled WGS sequence"/>
</dbReference>
<accession>A0AAD8Y3J2</accession>
<sequence>MKISTAVSALVVATSCSSNALAFVAPSSSNQSVKSTALNAKNQNVVAGAAFSALLGLGLSVQVASAAIDEFSLPSYDSSKGTSLIDLNDEVATINKNKRAEAKAKREYVDTSAEKVGMDQLRKAEKEGGSLLDSLASNAEAENKARIEAEKAEARANRWKTF</sequence>
<name>A0AAD8Y3J2_9STRA</name>
<reference evidence="1" key="1">
    <citation type="submission" date="2023-06" db="EMBL/GenBank/DDBJ databases">
        <title>Survivors Of The Sea: Transcriptome response of Skeletonema marinoi to long-term dormancy.</title>
        <authorList>
            <person name="Pinder M.I.M."/>
            <person name="Kourtchenko O."/>
            <person name="Robertson E.K."/>
            <person name="Larsson T."/>
            <person name="Maumus F."/>
            <person name="Osuna-Cruz C.M."/>
            <person name="Vancaester E."/>
            <person name="Stenow R."/>
            <person name="Vandepoele K."/>
            <person name="Ploug H."/>
            <person name="Bruchert V."/>
            <person name="Godhe A."/>
            <person name="Topel M."/>
        </authorList>
    </citation>
    <scope>NUCLEOTIDE SEQUENCE</scope>
    <source>
        <strain evidence="1">R05AC</strain>
    </source>
</reference>
<keyword evidence="2" id="KW-1185">Reference proteome</keyword>
<proteinExistence type="predicted"/>
<dbReference type="AlphaFoldDB" id="A0AAD8Y3J2"/>
<gene>
    <name evidence="1" type="ORF">QTG54_011066</name>
</gene>